<feature type="region of interest" description="Disordered" evidence="1">
    <location>
        <begin position="1"/>
        <end position="71"/>
    </location>
</feature>
<feature type="compositionally biased region" description="Basic and acidic residues" evidence="1">
    <location>
        <begin position="1"/>
        <end position="13"/>
    </location>
</feature>
<name>A0ABV4HT05_9GAMM</name>
<gene>
    <name evidence="2" type="ORF">AB6713_14975</name>
</gene>
<evidence type="ECO:0000313" key="3">
    <source>
        <dbReference type="Proteomes" id="UP001566331"/>
    </source>
</evidence>
<dbReference type="Proteomes" id="UP001566331">
    <property type="component" value="Unassembled WGS sequence"/>
</dbReference>
<accession>A0ABV4HT05</accession>
<comment type="caution">
    <text evidence="2">The sequence shown here is derived from an EMBL/GenBank/DDBJ whole genome shotgun (WGS) entry which is preliminary data.</text>
</comment>
<protein>
    <submittedName>
        <fullName evidence="2">Uncharacterized protein</fullName>
    </submittedName>
</protein>
<dbReference type="RefSeq" id="WP_370566086.1">
    <property type="nucleotide sequence ID" value="NZ_JBFWIC010000023.1"/>
</dbReference>
<dbReference type="EMBL" id="JBFWIC010000023">
    <property type="protein sequence ID" value="MEZ0475903.1"/>
    <property type="molecule type" value="Genomic_DNA"/>
</dbReference>
<reference evidence="2 3" key="1">
    <citation type="submission" date="2024-07" db="EMBL/GenBank/DDBJ databases">
        <title>Luteimonas salilacus sp. nov., isolated from the shore soil of Salt Lake in Tibet of China.</title>
        <authorList>
            <person name="Zhang X."/>
            <person name="Li A."/>
        </authorList>
    </citation>
    <scope>NUCLEOTIDE SEQUENCE [LARGE SCALE GENOMIC DNA]</scope>
    <source>
        <strain evidence="2 3">B3-2-R+30</strain>
    </source>
</reference>
<proteinExistence type="predicted"/>
<evidence type="ECO:0000256" key="1">
    <source>
        <dbReference type="SAM" id="MobiDB-lite"/>
    </source>
</evidence>
<keyword evidence="3" id="KW-1185">Reference proteome</keyword>
<organism evidence="2 3">
    <name type="scientific">Luteimonas salinilitoris</name>
    <dbReference type="NCBI Taxonomy" id="3237697"/>
    <lineage>
        <taxon>Bacteria</taxon>
        <taxon>Pseudomonadati</taxon>
        <taxon>Pseudomonadota</taxon>
        <taxon>Gammaproteobacteria</taxon>
        <taxon>Lysobacterales</taxon>
        <taxon>Lysobacteraceae</taxon>
        <taxon>Luteimonas</taxon>
    </lineage>
</organism>
<evidence type="ECO:0000313" key="2">
    <source>
        <dbReference type="EMBL" id="MEZ0475903.1"/>
    </source>
</evidence>
<sequence length="71" mass="7653">MEAIDRPHQRAMAEKLQTPSFDSIVPSRVPPDPDRASDGTPARAPGNVPSLPQGRDADNAAPRPSFHPIFP</sequence>